<evidence type="ECO:0000256" key="1">
    <source>
        <dbReference type="SAM" id="MobiDB-lite"/>
    </source>
</evidence>
<sequence length="111" mass="11252">MAGLFVVLGAVAGLAFTYGLGHPQSIRSCTAHITGAVGVLGVASAAGHPPEPGSLNPCVYLAVLLVLVALGLAGRSRRVRTAPRRTSRSPNPPVSRPAPAPSLASLQVLRL</sequence>
<organism evidence="3 4">
    <name type="scientific">Actinomadura craniellae</name>
    <dbReference type="NCBI Taxonomy" id="2231787"/>
    <lineage>
        <taxon>Bacteria</taxon>
        <taxon>Bacillati</taxon>
        <taxon>Actinomycetota</taxon>
        <taxon>Actinomycetes</taxon>
        <taxon>Streptosporangiales</taxon>
        <taxon>Thermomonosporaceae</taxon>
        <taxon>Actinomadura</taxon>
    </lineage>
</organism>
<feature type="transmembrane region" description="Helical" evidence="2">
    <location>
        <begin position="54"/>
        <end position="74"/>
    </location>
</feature>
<protein>
    <submittedName>
        <fullName evidence="3">Uncharacterized protein</fullName>
    </submittedName>
</protein>
<feature type="compositionally biased region" description="Low complexity" evidence="1">
    <location>
        <begin position="101"/>
        <end position="111"/>
    </location>
</feature>
<reference evidence="3 4" key="1">
    <citation type="submission" date="2018-06" db="EMBL/GenBank/DDBJ databases">
        <title>Actinomadura craniellae sp. nov. isolated from marine sponge Craniella sp.</title>
        <authorList>
            <person name="Li L."/>
            <person name="Xu Q.H."/>
            <person name="Lin H.W."/>
            <person name="Lu Y.H."/>
        </authorList>
    </citation>
    <scope>NUCLEOTIDE SEQUENCE [LARGE SCALE GENOMIC DNA]</scope>
    <source>
        <strain evidence="3 4">LHW63021</strain>
    </source>
</reference>
<dbReference type="Proteomes" id="UP000251891">
    <property type="component" value="Unassembled WGS sequence"/>
</dbReference>
<dbReference type="EMBL" id="QLYX01000001">
    <property type="protein sequence ID" value="RAY17224.1"/>
    <property type="molecule type" value="Genomic_DNA"/>
</dbReference>
<evidence type="ECO:0000313" key="3">
    <source>
        <dbReference type="EMBL" id="RAY17224.1"/>
    </source>
</evidence>
<feature type="compositionally biased region" description="Basic residues" evidence="1">
    <location>
        <begin position="77"/>
        <end position="87"/>
    </location>
</feature>
<feature type="compositionally biased region" description="Pro residues" evidence="1">
    <location>
        <begin position="90"/>
        <end position="100"/>
    </location>
</feature>
<name>A0A365HDM0_9ACTN</name>
<accession>A0A365HDM0</accession>
<keyword evidence="4" id="KW-1185">Reference proteome</keyword>
<proteinExistence type="predicted"/>
<gene>
    <name evidence="3" type="ORF">DPM19_03505</name>
</gene>
<keyword evidence="2" id="KW-0812">Transmembrane</keyword>
<evidence type="ECO:0000256" key="2">
    <source>
        <dbReference type="SAM" id="Phobius"/>
    </source>
</evidence>
<dbReference type="AlphaFoldDB" id="A0A365HDM0"/>
<comment type="caution">
    <text evidence="3">The sequence shown here is derived from an EMBL/GenBank/DDBJ whole genome shotgun (WGS) entry which is preliminary data.</text>
</comment>
<feature type="region of interest" description="Disordered" evidence="1">
    <location>
        <begin position="77"/>
        <end position="111"/>
    </location>
</feature>
<evidence type="ECO:0000313" key="4">
    <source>
        <dbReference type="Proteomes" id="UP000251891"/>
    </source>
</evidence>
<keyword evidence="2" id="KW-0472">Membrane</keyword>
<keyword evidence="2" id="KW-1133">Transmembrane helix</keyword>